<keyword evidence="1" id="KW-0472">Membrane</keyword>
<sequence length="128" mass="14092">MRLSRSPRRRAEPTIALINVVFLMLVFFLVAGRIARPIEDDLRLVQADLAAARVPDDALVLRADGSLLWQGRPADPESAIAVMPGEGPLRLLPDRDLPARDLIAVAARLRELAGDREVRLVTERGLTP</sequence>
<feature type="transmembrane region" description="Helical" evidence="1">
    <location>
        <begin position="15"/>
        <end position="35"/>
    </location>
</feature>
<name>S9R263_9RHOB</name>
<dbReference type="HOGENOM" id="CLU_085305_4_1_5"/>
<protein>
    <submittedName>
        <fullName evidence="2">Biopolymer transport protein</fullName>
    </submittedName>
</protein>
<proteinExistence type="predicted"/>
<keyword evidence="3" id="KW-1185">Reference proteome</keyword>
<evidence type="ECO:0000313" key="2">
    <source>
        <dbReference type="EMBL" id="EPX87756.1"/>
    </source>
</evidence>
<keyword evidence="1" id="KW-0812">Transmembrane</keyword>
<dbReference type="RefSeq" id="WP_021096301.1">
    <property type="nucleotide sequence ID" value="NZ_KE557318.1"/>
</dbReference>
<dbReference type="OrthoDB" id="8479787at2"/>
<gene>
    <name evidence="2" type="ORF">ruthe_00158</name>
</gene>
<evidence type="ECO:0000256" key="1">
    <source>
        <dbReference type="SAM" id="Phobius"/>
    </source>
</evidence>
<dbReference type="EMBL" id="AOLV01000002">
    <property type="protein sequence ID" value="EPX87756.1"/>
    <property type="molecule type" value="Genomic_DNA"/>
</dbReference>
<evidence type="ECO:0000313" key="3">
    <source>
        <dbReference type="Proteomes" id="UP000015346"/>
    </source>
</evidence>
<dbReference type="AlphaFoldDB" id="S9R263"/>
<comment type="caution">
    <text evidence="2">The sequence shown here is derived from an EMBL/GenBank/DDBJ whole genome shotgun (WGS) entry which is preliminary data.</text>
</comment>
<dbReference type="Proteomes" id="UP000015346">
    <property type="component" value="Unassembled WGS sequence"/>
</dbReference>
<organism evidence="2 3">
    <name type="scientific">Rubellimicrobium thermophilum DSM 16684</name>
    <dbReference type="NCBI Taxonomy" id="1123069"/>
    <lineage>
        <taxon>Bacteria</taxon>
        <taxon>Pseudomonadati</taxon>
        <taxon>Pseudomonadota</taxon>
        <taxon>Alphaproteobacteria</taxon>
        <taxon>Rhodobacterales</taxon>
        <taxon>Roseobacteraceae</taxon>
        <taxon>Rubellimicrobium</taxon>
    </lineage>
</organism>
<dbReference type="PATRIC" id="fig|1123069.3.peg.163"/>
<accession>S9R263</accession>
<reference evidence="2 3" key="1">
    <citation type="journal article" date="2013" name="Stand. Genomic Sci.">
        <title>Genome sequence of the reddish-pigmented Rubellimicrobium thermophilum type strain (DSM 16684(T)), a member of the Roseobacter clade.</title>
        <authorList>
            <person name="Fiebig A."/>
            <person name="Riedel T."/>
            <person name="Gronow S."/>
            <person name="Petersen J."/>
            <person name="Klenk H.P."/>
            <person name="Goker M."/>
        </authorList>
    </citation>
    <scope>NUCLEOTIDE SEQUENCE [LARGE SCALE GENOMIC DNA]</scope>
    <source>
        <strain evidence="2 3">DSM 16684</strain>
    </source>
</reference>
<keyword evidence="1" id="KW-1133">Transmembrane helix</keyword>
<dbReference type="STRING" id="1123069.ruthe_00158"/>